<feature type="transmembrane region" description="Helical" evidence="6">
    <location>
        <begin position="389"/>
        <end position="408"/>
    </location>
</feature>
<protein>
    <submittedName>
        <fullName evidence="8">MMPL family transporter</fullName>
    </submittedName>
</protein>
<dbReference type="InterPro" id="IPR004869">
    <property type="entry name" value="MMPL_dom"/>
</dbReference>
<sequence>MQIRPPVRRASVSARSPVVRVAAWSAANPWRAITGWLLFVTLCLGAGIAAGTHNAGTEDYWIGEAGRAEEIATGAGLQRRPEEYVLIRARKGALDPTAARAAARDVTARMRRLPEVESVGPPARSADGTALLVSVTMRGPELDARQHVDPLLAQTAQTQRDHPGLVVEQTGGASISKGVNQQRSDDLALSEAISFPVTLVTLLVVFGSVLMAAVPLLLALSSIAAAMGLSMLVSHLLPDAGVGNNVILLIGMAVGVDYTLFYLKREREERARAGGRLSPRAVVELAAATSGRAVVVSGLAVLVSTATLYLAADVVFSSLATGTVLVVLVAMASSVTVLPALLVRLGLRAERRASYRAGRGLPPRRGRDRGAGGERLWRTLLRPAERHPVLTLAVAVLAMVVLALPALGMQLRVLNRDSHSREIPALRIHDRMTTAFPELRTLHQVVVRDGRGRTEEVGRALRELGRRAHADPLFAANVPADVRVSADGRVSVLELAVPYRLSSAEAERSLDRIRDDYLPATVGAIPGAEAAVTGDAARNVDDLDHVNGKLPLVTGLLLLVSLVMTMIVFRSVTLGLLGVLLNSLSAAASFGLVVVFFQYGLATTLFGFDPGATGAIGSRVPLFLLVILFGLSMDYQVFVVSRIREKAVAGVPTRRAVLDGITGSAGVVTSAAIVMVTVFAGFVFLRLAEMKQIGFSLAVAVLLDAFVIRTTILPAAMIVLDRLNWWPSPLSRNTHGVRHGLASDGRVPTAGRSRG</sequence>
<keyword evidence="9" id="KW-1185">Reference proteome</keyword>
<evidence type="ECO:0000256" key="1">
    <source>
        <dbReference type="ARBA" id="ARBA00004651"/>
    </source>
</evidence>
<feature type="transmembrane region" description="Helical" evidence="6">
    <location>
        <begin position="199"/>
        <end position="226"/>
    </location>
</feature>
<dbReference type="RefSeq" id="WP_386193938.1">
    <property type="nucleotide sequence ID" value="NZ_JBHSBC010000032.1"/>
</dbReference>
<name>A0ABV8F6U2_9ACTN</name>
<feature type="domain" description="Membrane transport protein MMPL" evidence="7">
    <location>
        <begin position="83"/>
        <end position="389"/>
    </location>
</feature>
<dbReference type="Pfam" id="PF03176">
    <property type="entry name" value="MMPL"/>
    <property type="match status" value="2"/>
</dbReference>
<feature type="transmembrane region" description="Helical" evidence="6">
    <location>
        <begin position="550"/>
        <end position="569"/>
    </location>
</feature>
<feature type="transmembrane region" description="Helical" evidence="6">
    <location>
        <begin position="246"/>
        <end position="263"/>
    </location>
</feature>
<keyword evidence="2" id="KW-1003">Cell membrane</keyword>
<feature type="transmembrane region" description="Helical" evidence="6">
    <location>
        <begin position="661"/>
        <end position="685"/>
    </location>
</feature>
<keyword evidence="3 6" id="KW-0812">Transmembrane</keyword>
<dbReference type="Gene3D" id="1.20.1640.10">
    <property type="entry name" value="Multidrug efflux transporter AcrB transmembrane domain"/>
    <property type="match status" value="2"/>
</dbReference>
<feature type="transmembrane region" description="Helical" evidence="6">
    <location>
        <begin position="620"/>
        <end position="640"/>
    </location>
</feature>
<feature type="transmembrane region" description="Helical" evidence="6">
    <location>
        <begin position="576"/>
        <end position="600"/>
    </location>
</feature>
<proteinExistence type="predicted"/>
<dbReference type="InterPro" id="IPR050545">
    <property type="entry name" value="Mycobact_MmpL"/>
</dbReference>
<evidence type="ECO:0000256" key="5">
    <source>
        <dbReference type="ARBA" id="ARBA00023136"/>
    </source>
</evidence>
<organism evidence="8 9">
    <name type="scientific">Streptosporangium jomthongense</name>
    <dbReference type="NCBI Taxonomy" id="1193683"/>
    <lineage>
        <taxon>Bacteria</taxon>
        <taxon>Bacillati</taxon>
        <taxon>Actinomycetota</taxon>
        <taxon>Actinomycetes</taxon>
        <taxon>Streptosporangiales</taxon>
        <taxon>Streptosporangiaceae</taxon>
        <taxon>Streptosporangium</taxon>
    </lineage>
</organism>
<comment type="subcellular location">
    <subcellularLocation>
        <location evidence="1">Cell membrane</location>
        <topology evidence="1">Multi-pass membrane protein</topology>
    </subcellularLocation>
</comment>
<dbReference type="EMBL" id="JBHSBC010000032">
    <property type="protein sequence ID" value="MFC3984271.1"/>
    <property type="molecule type" value="Genomic_DNA"/>
</dbReference>
<keyword evidence="4 6" id="KW-1133">Transmembrane helix</keyword>
<dbReference type="PANTHER" id="PTHR33406:SF13">
    <property type="entry name" value="MEMBRANE PROTEIN YDFJ"/>
    <property type="match status" value="1"/>
</dbReference>
<feature type="domain" description="Membrane transport protein MMPL" evidence="7">
    <location>
        <begin position="427"/>
        <end position="729"/>
    </location>
</feature>
<gene>
    <name evidence="8" type="ORF">ACFOYY_29330</name>
</gene>
<evidence type="ECO:0000256" key="4">
    <source>
        <dbReference type="ARBA" id="ARBA00022989"/>
    </source>
</evidence>
<feature type="transmembrane region" description="Helical" evidence="6">
    <location>
        <begin position="293"/>
        <end position="312"/>
    </location>
</feature>
<reference evidence="9" key="1">
    <citation type="journal article" date="2019" name="Int. J. Syst. Evol. Microbiol.">
        <title>The Global Catalogue of Microorganisms (GCM) 10K type strain sequencing project: providing services to taxonomists for standard genome sequencing and annotation.</title>
        <authorList>
            <consortium name="The Broad Institute Genomics Platform"/>
            <consortium name="The Broad Institute Genome Sequencing Center for Infectious Disease"/>
            <person name="Wu L."/>
            <person name="Ma J."/>
        </authorList>
    </citation>
    <scope>NUCLEOTIDE SEQUENCE [LARGE SCALE GENOMIC DNA]</scope>
    <source>
        <strain evidence="9">TBRC 7912</strain>
    </source>
</reference>
<evidence type="ECO:0000313" key="9">
    <source>
        <dbReference type="Proteomes" id="UP001595698"/>
    </source>
</evidence>
<evidence type="ECO:0000313" key="8">
    <source>
        <dbReference type="EMBL" id="MFC3984271.1"/>
    </source>
</evidence>
<keyword evidence="5 6" id="KW-0472">Membrane</keyword>
<evidence type="ECO:0000259" key="7">
    <source>
        <dbReference type="Pfam" id="PF03176"/>
    </source>
</evidence>
<comment type="caution">
    <text evidence="8">The sequence shown here is derived from an EMBL/GenBank/DDBJ whole genome shotgun (WGS) entry which is preliminary data.</text>
</comment>
<evidence type="ECO:0000256" key="3">
    <source>
        <dbReference type="ARBA" id="ARBA00022692"/>
    </source>
</evidence>
<evidence type="ECO:0000256" key="6">
    <source>
        <dbReference type="SAM" id="Phobius"/>
    </source>
</evidence>
<evidence type="ECO:0000256" key="2">
    <source>
        <dbReference type="ARBA" id="ARBA00022475"/>
    </source>
</evidence>
<dbReference type="SUPFAM" id="SSF82866">
    <property type="entry name" value="Multidrug efflux transporter AcrB transmembrane domain"/>
    <property type="match status" value="2"/>
</dbReference>
<dbReference type="Proteomes" id="UP001595698">
    <property type="component" value="Unassembled WGS sequence"/>
</dbReference>
<feature type="transmembrane region" description="Helical" evidence="6">
    <location>
        <begin position="324"/>
        <end position="347"/>
    </location>
</feature>
<feature type="transmembrane region" description="Helical" evidence="6">
    <location>
        <begin position="697"/>
        <end position="720"/>
    </location>
</feature>
<dbReference type="PANTHER" id="PTHR33406">
    <property type="entry name" value="MEMBRANE PROTEIN MJ1562-RELATED"/>
    <property type="match status" value="1"/>
</dbReference>
<accession>A0ABV8F6U2</accession>